<dbReference type="InterPro" id="IPR035959">
    <property type="entry name" value="RutC-like_sf"/>
</dbReference>
<dbReference type="AlphaFoldDB" id="A0A1T5CXX7"/>
<evidence type="ECO:0000313" key="3">
    <source>
        <dbReference type="Proteomes" id="UP000189818"/>
    </source>
</evidence>
<dbReference type="Pfam" id="PF01042">
    <property type="entry name" value="Ribonuc_L-PSP"/>
    <property type="match status" value="1"/>
</dbReference>
<proteinExistence type="inferred from homology"/>
<protein>
    <submittedName>
        <fullName evidence="2">2-iminobutanoate/2-iminopropanoate deaminase</fullName>
    </submittedName>
</protein>
<name>A0A1T5CXX7_9SPHN</name>
<dbReference type="PANTHER" id="PTHR11803:SF58">
    <property type="entry name" value="PROTEIN HMF1-RELATED"/>
    <property type="match status" value="1"/>
</dbReference>
<dbReference type="InterPro" id="IPR006175">
    <property type="entry name" value="YjgF/YER057c/UK114"/>
</dbReference>
<comment type="similarity">
    <text evidence="1">Belongs to the RutC family.</text>
</comment>
<accession>A0A1T5CXX7</accession>
<dbReference type="EMBL" id="FUYM01000004">
    <property type="protein sequence ID" value="SKB64312.1"/>
    <property type="molecule type" value="Genomic_DNA"/>
</dbReference>
<dbReference type="Gene3D" id="3.30.1330.40">
    <property type="entry name" value="RutC-like"/>
    <property type="match status" value="1"/>
</dbReference>
<organism evidence="2 3">
    <name type="scientific">Rhizorhabdus histidinilytica</name>
    <dbReference type="NCBI Taxonomy" id="439228"/>
    <lineage>
        <taxon>Bacteria</taxon>
        <taxon>Pseudomonadati</taxon>
        <taxon>Pseudomonadota</taxon>
        <taxon>Alphaproteobacteria</taxon>
        <taxon>Sphingomonadales</taxon>
        <taxon>Sphingomonadaceae</taxon>
        <taxon>Rhizorhabdus</taxon>
    </lineage>
</organism>
<reference evidence="3" key="1">
    <citation type="submission" date="2017-02" db="EMBL/GenBank/DDBJ databases">
        <authorList>
            <person name="Varghese N."/>
            <person name="Submissions S."/>
        </authorList>
    </citation>
    <scope>NUCLEOTIDE SEQUENCE [LARGE SCALE GENOMIC DNA]</scope>
    <source>
        <strain evidence="3">UM2</strain>
    </source>
</reference>
<sequence>MVDIDKAFRPRPIENDYGFSQAVRAGDFLFISGCVSWDDDGTPTNVGDMGAQMRSIYADIGRTLKHHGLDPTDIVKETIYVTDMDKFFDGAQARADFYQGVVPPAATGVEINRLVNTDFMIEIEAIAYFNR</sequence>
<gene>
    <name evidence="2" type="ORF">SAMN06295920_104408</name>
</gene>
<dbReference type="OrthoDB" id="9799840at2"/>
<keyword evidence="3" id="KW-1185">Reference proteome</keyword>
<dbReference type="SUPFAM" id="SSF55298">
    <property type="entry name" value="YjgF-like"/>
    <property type="match status" value="1"/>
</dbReference>
<dbReference type="CDD" id="cd00448">
    <property type="entry name" value="YjgF_YER057c_UK114_family"/>
    <property type="match status" value="1"/>
</dbReference>
<evidence type="ECO:0000313" key="2">
    <source>
        <dbReference type="EMBL" id="SKB64312.1"/>
    </source>
</evidence>
<dbReference type="RefSeq" id="WP_079648294.1">
    <property type="nucleotide sequence ID" value="NZ_FUYM01000004.1"/>
</dbReference>
<dbReference type="STRING" id="439228.SAMN06295920_104408"/>
<dbReference type="GO" id="GO:0005829">
    <property type="term" value="C:cytosol"/>
    <property type="evidence" value="ECO:0007669"/>
    <property type="project" value="TreeGrafter"/>
</dbReference>
<dbReference type="GO" id="GO:0019239">
    <property type="term" value="F:deaminase activity"/>
    <property type="evidence" value="ECO:0007669"/>
    <property type="project" value="TreeGrafter"/>
</dbReference>
<dbReference type="PANTHER" id="PTHR11803">
    <property type="entry name" value="2-IMINOBUTANOATE/2-IMINOPROPANOATE DEAMINASE RIDA"/>
    <property type="match status" value="1"/>
</dbReference>
<dbReference type="Proteomes" id="UP000189818">
    <property type="component" value="Unassembled WGS sequence"/>
</dbReference>
<evidence type="ECO:0000256" key="1">
    <source>
        <dbReference type="ARBA" id="ARBA00010552"/>
    </source>
</evidence>